<gene>
    <name evidence="1" type="ORF">DCBHLPFO_00679</name>
</gene>
<comment type="caution">
    <text evidence="1">The sequence shown here is derived from an EMBL/GenBank/DDBJ whole genome shotgun (WGS) entry which is preliminary data.</text>
</comment>
<evidence type="ECO:0000313" key="2">
    <source>
        <dbReference type="Proteomes" id="UP001162175"/>
    </source>
</evidence>
<sequence>MSSKENNGCLDCVHYKTEIDFWNNKPTKRICLKGNAETTVKWWEENGKKTRKDVLDSLECFEETQNAKFLNSMSNKIDEMMNILNENNWDTIQSGVKNR</sequence>
<organism evidence="1 2">
    <name type="scientific">Mycoplasmopsis arginini</name>
    <name type="common">Mycoplasma arginini</name>
    <dbReference type="NCBI Taxonomy" id="2094"/>
    <lineage>
        <taxon>Bacteria</taxon>
        <taxon>Bacillati</taxon>
        <taxon>Mycoplasmatota</taxon>
        <taxon>Mycoplasmoidales</taxon>
        <taxon>Metamycoplasmataceae</taxon>
        <taxon>Mycoplasmopsis</taxon>
    </lineage>
</organism>
<dbReference type="Proteomes" id="UP001162175">
    <property type="component" value="Unassembled WGS sequence"/>
</dbReference>
<name>A0AA43R1X3_MYCAR</name>
<dbReference type="EMBL" id="JAPFAR010000169">
    <property type="protein sequence ID" value="MDI3349962.1"/>
    <property type="molecule type" value="Genomic_DNA"/>
</dbReference>
<reference evidence="1" key="1">
    <citation type="submission" date="2022-11" db="EMBL/GenBank/DDBJ databases">
        <title>Draft genome of Mycoplasma arginini isolated from fly.</title>
        <authorList>
            <person name="Severgnini M."/>
            <person name="Gioia G."/>
            <person name="Cremonesi P."/>
            <person name="Moroni P."/>
            <person name="Addis M.F."/>
            <person name="Castiglioni B."/>
        </authorList>
    </citation>
    <scope>NUCLEOTIDE SEQUENCE</scope>
    <source>
        <strain evidence="1">QMP CG1-1632</strain>
    </source>
</reference>
<accession>A0AA43R1X3</accession>
<protein>
    <submittedName>
        <fullName evidence="1">Uncharacterized protein</fullName>
    </submittedName>
</protein>
<proteinExistence type="predicted"/>
<evidence type="ECO:0000313" key="1">
    <source>
        <dbReference type="EMBL" id="MDI3349962.1"/>
    </source>
</evidence>
<dbReference type="AlphaFoldDB" id="A0AA43R1X3"/>